<organism evidence="1 2">
    <name type="scientific">Thalassotalea piscium</name>
    <dbReference type="NCBI Taxonomy" id="1230533"/>
    <lineage>
        <taxon>Bacteria</taxon>
        <taxon>Pseudomonadati</taxon>
        <taxon>Pseudomonadota</taxon>
        <taxon>Gammaproteobacteria</taxon>
        <taxon>Alteromonadales</taxon>
        <taxon>Colwelliaceae</taxon>
        <taxon>Thalassotalea</taxon>
    </lineage>
</organism>
<dbReference type="Proteomes" id="UP000537141">
    <property type="component" value="Unassembled WGS sequence"/>
</dbReference>
<comment type="caution">
    <text evidence="1">The sequence shown here is derived from an EMBL/GenBank/DDBJ whole genome shotgun (WGS) entry which is preliminary data.</text>
</comment>
<evidence type="ECO:0000313" key="1">
    <source>
        <dbReference type="EMBL" id="MBB6543116.1"/>
    </source>
</evidence>
<name>A0A7X0NGN0_9GAMM</name>
<dbReference type="RefSeq" id="WP_184423915.1">
    <property type="nucleotide sequence ID" value="NZ_BAABLB010000028.1"/>
</dbReference>
<dbReference type="AlphaFoldDB" id="A0A7X0NGN0"/>
<evidence type="ECO:0000313" key="2">
    <source>
        <dbReference type="Proteomes" id="UP000537141"/>
    </source>
</evidence>
<dbReference type="EMBL" id="JACHHU010000010">
    <property type="protein sequence ID" value="MBB6543116.1"/>
    <property type="molecule type" value="Genomic_DNA"/>
</dbReference>
<proteinExistence type="predicted"/>
<protein>
    <submittedName>
        <fullName evidence="1">Uncharacterized protein</fullName>
    </submittedName>
</protein>
<gene>
    <name evidence="1" type="ORF">HNQ55_001623</name>
</gene>
<sequence length="226" mass="26335">MARKKSITKTDIKLLERNRRKFVPKSKGIKTHELEGNSDYIAHQLDDSILKRCRGKFAHSGDIDLLDLFDPSLDPIKGVYYLHWEEQTCKNFHLGRIMHHLRFLRSADLTIDANEVSESYTAVEVLDWLCSEEFEQVCAQSGMQIQMKPEKKSGYEDFNDGDIDDLSLIGELDPNLIRCAIPRIIRKYNREPKGYCKQVIDGLARFSNWYFEQPLNTTKQLPAWCY</sequence>
<accession>A0A7X0NGN0</accession>
<keyword evidence="2" id="KW-1185">Reference proteome</keyword>
<reference evidence="1 2" key="1">
    <citation type="submission" date="2020-08" db="EMBL/GenBank/DDBJ databases">
        <title>Genomic Encyclopedia of Type Strains, Phase IV (KMG-IV): sequencing the most valuable type-strain genomes for metagenomic binning, comparative biology and taxonomic classification.</title>
        <authorList>
            <person name="Goeker M."/>
        </authorList>
    </citation>
    <scope>NUCLEOTIDE SEQUENCE [LARGE SCALE GENOMIC DNA]</scope>
    <source>
        <strain evidence="1 2">DSM 26287</strain>
    </source>
</reference>